<keyword evidence="1" id="KW-0472">Membrane</keyword>
<keyword evidence="3" id="KW-1185">Reference proteome</keyword>
<comment type="caution">
    <text evidence="2">The sequence shown here is derived from an EMBL/GenBank/DDBJ whole genome shotgun (WGS) entry which is preliminary data.</text>
</comment>
<dbReference type="Proteomes" id="UP000617628">
    <property type="component" value="Unassembled WGS sequence"/>
</dbReference>
<organism evidence="2 3">
    <name type="scientific">Pelagicoccus mobilis</name>
    <dbReference type="NCBI Taxonomy" id="415221"/>
    <lineage>
        <taxon>Bacteria</taxon>
        <taxon>Pseudomonadati</taxon>
        <taxon>Verrucomicrobiota</taxon>
        <taxon>Opitutia</taxon>
        <taxon>Puniceicoccales</taxon>
        <taxon>Pelagicoccaceae</taxon>
        <taxon>Pelagicoccus</taxon>
    </lineage>
</organism>
<reference evidence="2" key="1">
    <citation type="submission" date="2021-01" db="EMBL/GenBank/DDBJ databases">
        <title>Modified the classification status of verrucomicrobia.</title>
        <authorList>
            <person name="Feng X."/>
        </authorList>
    </citation>
    <scope>NUCLEOTIDE SEQUENCE</scope>
    <source>
        <strain evidence="2">KCTC 13126</strain>
    </source>
</reference>
<name>A0A934VUG2_9BACT</name>
<feature type="transmembrane region" description="Helical" evidence="1">
    <location>
        <begin position="68"/>
        <end position="88"/>
    </location>
</feature>
<feature type="transmembrane region" description="Helical" evidence="1">
    <location>
        <begin position="34"/>
        <end position="56"/>
    </location>
</feature>
<sequence length="122" mass="13847">MTKQNLTDLLFAFPIILLVVGLPASAYWNFDLPIVLVIIAPLIVFLLWILCLSEIAKLKDEGKNGEMVVWLFIVLLAPAIGAYIYYIYELRRKWFPYPPGHPALLPLEEEKYAEPGSRGNAD</sequence>
<evidence type="ECO:0008006" key="4">
    <source>
        <dbReference type="Google" id="ProtNLM"/>
    </source>
</evidence>
<accession>A0A934VUG2</accession>
<dbReference type="RefSeq" id="WP_200359944.1">
    <property type="nucleotide sequence ID" value="NZ_JAENIL010000123.1"/>
</dbReference>
<gene>
    <name evidence="2" type="ORF">JIN87_27725</name>
</gene>
<keyword evidence="1" id="KW-0812">Transmembrane</keyword>
<dbReference type="AlphaFoldDB" id="A0A934VUG2"/>
<protein>
    <recommendedName>
        <fullName evidence="4">Cardiolipin synthase N-terminal domain-containing protein</fullName>
    </recommendedName>
</protein>
<evidence type="ECO:0000313" key="3">
    <source>
        <dbReference type="Proteomes" id="UP000617628"/>
    </source>
</evidence>
<keyword evidence="1" id="KW-1133">Transmembrane helix</keyword>
<proteinExistence type="predicted"/>
<evidence type="ECO:0000256" key="1">
    <source>
        <dbReference type="SAM" id="Phobius"/>
    </source>
</evidence>
<feature type="transmembrane region" description="Helical" evidence="1">
    <location>
        <begin position="9"/>
        <end position="28"/>
    </location>
</feature>
<dbReference type="EMBL" id="JAENIL010000123">
    <property type="protein sequence ID" value="MBK1880703.1"/>
    <property type="molecule type" value="Genomic_DNA"/>
</dbReference>
<evidence type="ECO:0000313" key="2">
    <source>
        <dbReference type="EMBL" id="MBK1880703.1"/>
    </source>
</evidence>